<keyword evidence="1" id="KW-1133">Transmembrane helix</keyword>
<proteinExistence type="predicted"/>
<feature type="transmembrane region" description="Helical" evidence="1">
    <location>
        <begin position="198"/>
        <end position="217"/>
    </location>
</feature>
<dbReference type="RefSeq" id="WP_016393049.1">
    <property type="nucleotide sequence ID" value="NZ_BSOM01000007.1"/>
</dbReference>
<evidence type="ECO:0000256" key="1">
    <source>
        <dbReference type="SAM" id="Phobius"/>
    </source>
</evidence>
<sequence length="268" mass="29530">MTNQQAVIAAEAEAQKLLDKYHAFLTPLAIAWDAEEKPWTVAQLIECQRLGNAFFNSLELFVANSDLLGAHRIGNWITNFAESCHSYLKSYLIHIATLRLHATYLPQVRVEPDEHAMASMQRMVKAYCAPDKSRDLKQAFTDANLPTVGFTMPAIEDQKDTPPWTIIMCVGIGIILLVASVALVIFFPEPTPAQWFTFRPVLALGLSAVAVGFPGLMNVKARISSFGQYLKLVASGSIGIFLLVYLVNPPAGYSKPPEQPSIQQPVSK</sequence>
<keyword evidence="1" id="KW-0472">Membrane</keyword>
<dbReference type="EMBL" id="CP031146">
    <property type="protein sequence ID" value="AXM95760.1"/>
    <property type="molecule type" value="Genomic_DNA"/>
</dbReference>
<evidence type="ECO:0000313" key="2">
    <source>
        <dbReference type="EMBL" id="AXM95760.1"/>
    </source>
</evidence>
<feature type="transmembrane region" description="Helical" evidence="1">
    <location>
        <begin position="229"/>
        <end position="247"/>
    </location>
</feature>
<name>A0AAD0VT55_PSEDL</name>
<dbReference type="AlphaFoldDB" id="A0AAD0VT55"/>
<dbReference type="Proteomes" id="UP000256503">
    <property type="component" value="Chromosome"/>
</dbReference>
<feature type="transmembrane region" description="Helical" evidence="1">
    <location>
        <begin position="164"/>
        <end position="186"/>
    </location>
</feature>
<keyword evidence="1" id="KW-0812">Transmembrane</keyword>
<accession>A0AAD0VT55</accession>
<gene>
    <name evidence="2" type="ORF">DVB73_08120</name>
</gene>
<reference evidence="2 3" key="1">
    <citation type="submission" date="2018-07" db="EMBL/GenBank/DDBJ databases">
        <title>Complete genome sequence of a Pseudomonas plecoglossicida strain pathogenic to the marine fish, Larimichthys crocea.</title>
        <authorList>
            <person name="Tao Z."/>
        </authorList>
    </citation>
    <scope>NUCLEOTIDE SEQUENCE [LARGE SCALE GENOMIC DNA]</scope>
    <source>
        <strain evidence="2 3">XSDHY-P</strain>
    </source>
</reference>
<dbReference type="GeneID" id="49613380"/>
<evidence type="ECO:0000313" key="3">
    <source>
        <dbReference type="Proteomes" id="UP000256503"/>
    </source>
</evidence>
<protein>
    <submittedName>
        <fullName evidence="2">Uncharacterized protein</fullName>
    </submittedName>
</protein>
<organism evidence="2 3">
    <name type="scientific">Pseudomonas plecoglossicida</name>
    <dbReference type="NCBI Taxonomy" id="70775"/>
    <lineage>
        <taxon>Bacteria</taxon>
        <taxon>Pseudomonadati</taxon>
        <taxon>Pseudomonadota</taxon>
        <taxon>Gammaproteobacteria</taxon>
        <taxon>Pseudomonadales</taxon>
        <taxon>Pseudomonadaceae</taxon>
        <taxon>Pseudomonas</taxon>
    </lineage>
</organism>